<accession>A0A6C0JC33</accession>
<dbReference type="EMBL" id="MN740373">
    <property type="protein sequence ID" value="QHU03219.1"/>
    <property type="molecule type" value="Genomic_DNA"/>
</dbReference>
<reference evidence="2" key="1">
    <citation type="journal article" date="2020" name="Nature">
        <title>Giant virus diversity and host interactions through global metagenomics.</title>
        <authorList>
            <person name="Schulz F."/>
            <person name="Roux S."/>
            <person name="Paez-Espino D."/>
            <person name="Jungbluth S."/>
            <person name="Walsh D.A."/>
            <person name="Denef V.J."/>
            <person name="McMahon K.D."/>
            <person name="Konstantinidis K.T."/>
            <person name="Eloe-Fadrosh E.A."/>
            <person name="Kyrpides N.C."/>
            <person name="Woyke T."/>
        </authorList>
    </citation>
    <scope>NUCLEOTIDE SEQUENCE</scope>
    <source>
        <strain evidence="2">GVMAG-M-3300026093-6</strain>
    </source>
</reference>
<sequence>MHIFQPSREELDEDFKTSFTFDNDDEKASFSEWLNNMEIDFIRAKIPVVVDGVMKQQTCIVINNESQNESGEEDSNNHETNNEPDQISIVVDEQPKKKKKKVKSDVDLNI</sequence>
<feature type="region of interest" description="Disordered" evidence="1">
    <location>
        <begin position="64"/>
        <end position="110"/>
    </location>
</feature>
<protein>
    <submittedName>
        <fullName evidence="2">Uncharacterized protein</fullName>
    </submittedName>
</protein>
<proteinExistence type="predicted"/>
<name>A0A6C0JC33_9ZZZZ</name>
<organism evidence="2">
    <name type="scientific">viral metagenome</name>
    <dbReference type="NCBI Taxonomy" id="1070528"/>
    <lineage>
        <taxon>unclassified sequences</taxon>
        <taxon>metagenomes</taxon>
        <taxon>organismal metagenomes</taxon>
    </lineage>
</organism>
<dbReference type="AlphaFoldDB" id="A0A6C0JC33"/>
<evidence type="ECO:0000256" key="1">
    <source>
        <dbReference type="SAM" id="MobiDB-lite"/>
    </source>
</evidence>
<evidence type="ECO:0000313" key="2">
    <source>
        <dbReference type="EMBL" id="QHU03219.1"/>
    </source>
</evidence>